<evidence type="ECO:0000313" key="1">
    <source>
        <dbReference type="EMBL" id="AET61509.1"/>
    </source>
</evidence>
<dbReference type="HOGENOM" id="CLU_1782959_0_0_9"/>
<dbReference type="eggNOG" id="ENOG5033E8K">
    <property type="taxonomic scope" value="Bacteria"/>
</dbReference>
<reference key="2">
    <citation type="submission" date="2011-11" db="EMBL/GenBank/DDBJ databases">
        <authorList>
            <person name="Shin S.H."/>
            <person name="Kim S."/>
            <person name="Kim J.Y."/>
        </authorList>
    </citation>
    <scope>NUCLEOTIDE SEQUENCE</scope>
    <source>
        <strain>HPL-003</strain>
    </source>
</reference>
<organism evidence="1 2">
    <name type="scientific">Paenibacillus terrae (strain HPL-003)</name>
    <dbReference type="NCBI Taxonomy" id="985665"/>
    <lineage>
        <taxon>Bacteria</taxon>
        <taxon>Bacillati</taxon>
        <taxon>Bacillota</taxon>
        <taxon>Bacilli</taxon>
        <taxon>Bacillales</taxon>
        <taxon>Paenibacillaceae</taxon>
        <taxon>Paenibacillus</taxon>
    </lineage>
</organism>
<evidence type="ECO:0000313" key="2">
    <source>
        <dbReference type="Proteomes" id="UP000005876"/>
    </source>
</evidence>
<dbReference type="AlphaFoldDB" id="G7VSL9"/>
<proteinExistence type="predicted"/>
<protein>
    <submittedName>
        <fullName evidence="1">Uncharacterized protein</fullName>
    </submittedName>
</protein>
<dbReference type="OrthoDB" id="2608350at2"/>
<dbReference type="Proteomes" id="UP000005876">
    <property type="component" value="Chromosome"/>
</dbReference>
<dbReference type="KEGG" id="pta:HPL003_23955"/>
<name>G7VSL9_PAETH</name>
<dbReference type="EMBL" id="CP003107">
    <property type="protein sequence ID" value="AET61509.1"/>
    <property type="molecule type" value="Genomic_DNA"/>
</dbReference>
<reference evidence="1 2" key="3">
    <citation type="journal article" date="2012" name="J. Bacteriol.">
        <title>Genome Sequence of Paenibacillus terrae HPL-003, a Xylanase-Producing Bacterium Isolated from Soil Found in Forest Residue.</title>
        <authorList>
            <person name="Shin S.H."/>
            <person name="Kim S."/>
            <person name="Kim J.Y."/>
            <person name="Song H.Y."/>
            <person name="Cho S.J."/>
            <person name="Kim D.R."/>
            <person name="Lee K.I."/>
            <person name="Lim H.K."/>
            <person name="Park N.J."/>
            <person name="Hwang I.T."/>
            <person name="Yang K.S."/>
        </authorList>
    </citation>
    <scope>NUCLEOTIDE SEQUENCE [LARGE SCALE GENOMIC DNA]</scope>
    <source>
        <strain evidence="1 2">HPL-003</strain>
    </source>
</reference>
<sequence length="144" mass="16444">MSNLRTLAKIATEQKESVLERGHGGYSPSLHSLFRVHLVEMGEKYRKNDARDAILLLLYLHAYVNGTEANDYYMWAFPTVEQIREDTGIHGDRIKPLCRMLEVEGLLITKLIPWRGNVKKIYLPLYYPRSEEAVGEAIPVDGVA</sequence>
<dbReference type="STRING" id="985665.HPL003_23955"/>
<dbReference type="RefSeq" id="WP_014282201.1">
    <property type="nucleotide sequence ID" value="NC_016641.1"/>
</dbReference>
<accession>G7VSL9</accession>
<reference evidence="2" key="1">
    <citation type="submission" date="2011-11" db="EMBL/GenBank/DDBJ databases">
        <title>Complete sequence of Paenibacillus terrae HPL-003.</title>
        <authorList>
            <person name="Shin S.H."/>
            <person name="Kim S."/>
            <person name="Kim J.Y."/>
        </authorList>
    </citation>
    <scope>NUCLEOTIDE SEQUENCE [LARGE SCALE GENOMIC DNA]</scope>
    <source>
        <strain evidence="2">HPL-003</strain>
    </source>
</reference>
<gene>
    <name evidence="1" type="ordered locus">HPL003_23955</name>
</gene>